<evidence type="ECO:0000259" key="3">
    <source>
        <dbReference type="PROSITE" id="PS50035"/>
    </source>
</evidence>
<dbReference type="EMBL" id="JAERUA010000009">
    <property type="protein sequence ID" value="KAI1895445.1"/>
    <property type="molecule type" value="Genomic_DNA"/>
</dbReference>
<keyword evidence="2" id="KW-0472">Membrane</keyword>
<accession>A0A8T3DMG9</accession>
<dbReference type="InterPro" id="IPR032803">
    <property type="entry name" value="PLDc_3"/>
</dbReference>
<keyword evidence="5" id="KW-1185">Reference proteome</keyword>
<evidence type="ECO:0000256" key="2">
    <source>
        <dbReference type="SAM" id="Phobius"/>
    </source>
</evidence>
<gene>
    <name evidence="4" type="ORF">AGOR_G00106350</name>
</gene>
<dbReference type="Pfam" id="PF13918">
    <property type="entry name" value="PLDc_3"/>
    <property type="match status" value="1"/>
</dbReference>
<protein>
    <recommendedName>
        <fullName evidence="3">PLD phosphodiesterase domain-containing protein</fullName>
    </recommendedName>
</protein>
<dbReference type="PANTHER" id="PTHR10185:SF8">
    <property type="entry name" value="5'-3' EXONUCLEASE PLD4"/>
    <property type="match status" value="1"/>
</dbReference>
<evidence type="ECO:0000313" key="4">
    <source>
        <dbReference type="EMBL" id="KAI1895445.1"/>
    </source>
</evidence>
<reference evidence="4" key="1">
    <citation type="submission" date="2021-01" db="EMBL/GenBank/DDBJ databases">
        <authorList>
            <person name="Zahm M."/>
            <person name="Roques C."/>
            <person name="Cabau C."/>
            <person name="Klopp C."/>
            <person name="Donnadieu C."/>
            <person name="Jouanno E."/>
            <person name="Lampietro C."/>
            <person name="Louis A."/>
            <person name="Herpin A."/>
            <person name="Echchiki A."/>
            <person name="Berthelot C."/>
            <person name="Parey E."/>
            <person name="Roest-Crollius H."/>
            <person name="Braasch I."/>
            <person name="Postlethwait J."/>
            <person name="Bobe J."/>
            <person name="Montfort J."/>
            <person name="Bouchez O."/>
            <person name="Begum T."/>
            <person name="Mejri S."/>
            <person name="Adams A."/>
            <person name="Chen W.-J."/>
            <person name="Guiguen Y."/>
        </authorList>
    </citation>
    <scope>NUCLEOTIDE SEQUENCE</scope>
    <source>
        <tissue evidence="4">Blood</tissue>
    </source>
</reference>
<dbReference type="OrthoDB" id="1923775at2759"/>
<feature type="domain" description="PLD phosphodiesterase" evidence="3">
    <location>
        <begin position="406"/>
        <end position="432"/>
    </location>
</feature>
<dbReference type="InterPro" id="IPR001736">
    <property type="entry name" value="PLipase_D/transphosphatidylase"/>
</dbReference>
<feature type="domain" description="PLD phosphodiesterase" evidence="3">
    <location>
        <begin position="192"/>
        <end position="219"/>
    </location>
</feature>
<feature type="transmembrane region" description="Helical" evidence="2">
    <location>
        <begin position="20"/>
        <end position="44"/>
    </location>
</feature>
<dbReference type="Proteomes" id="UP000829720">
    <property type="component" value="Unassembled WGS sequence"/>
</dbReference>
<comment type="similarity">
    <text evidence="1">Belongs to the phospholipase D family.</text>
</comment>
<name>A0A8T3DMG9_9TELE</name>
<dbReference type="GO" id="GO:0003824">
    <property type="term" value="F:catalytic activity"/>
    <property type="evidence" value="ECO:0007669"/>
    <property type="project" value="InterPro"/>
</dbReference>
<dbReference type="SMART" id="SM00155">
    <property type="entry name" value="PLDc"/>
    <property type="match status" value="2"/>
</dbReference>
<keyword evidence="2" id="KW-0812">Transmembrane</keyword>
<dbReference type="SUPFAM" id="SSF56024">
    <property type="entry name" value="Phospholipase D/nuclease"/>
    <property type="match status" value="2"/>
</dbReference>
<keyword evidence="2" id="KW-1133">Transmembrane helix</keyword>
<dbReference type="Gene3D" id="3.30.870.10">
    <property type="entry name" value="Endonuclease Chain A"/>
    <property type="match status" value="2"/>
</dbReference>
<dbReference type="InterPro" id="IPR050874">
    <property type="entry name" value="Diverse_PLD-related"/>
</dbReference>
<comment type="caution">
    <text evidence="4">The sequence shown here is derived from an EMBL/GenBank/DDBJ whole genome shotgun (WGS) entry which is preliminary data.</text>
</comment>
<dbReference type="AlphaFoldDB" id="A0A8T3DMG9"/>
<evidence type="ECO:0000313" key="5">
    <source>
        <dbReference type="Proteomes" id="UP000829720"/>
    </source>
</evidence>
<evidence type="ECO:0000256" key="1">
    <source>
        <dbReference type="ARBA" id="ARBA00008664"/>
    </source>
</evidence>
<proteinExistence type="inferred from homology"/>
<dbReference type="PANTHER" id="PTHR10185">
    <property type="entry name" value="PHOSPHOLIPASE D - RELATED"/>
    <property type="match status" value="1"/>
</dbReference>
<organism evidence="4 5">
    <name type="scientific">Albula goreensis</name>
    <dbReference type="NCBI Taxonomy" id="1534307"/>
    <lineage>
        <taxon>Eukaryota</taxon>
        <taxon>Metazoa</taxon>
        <taxon>Chordata</taxon>
        <taxon>Craniata</taxon>
        <taxon>Vertebrata</taxon>
        <taxon>Euteleostomi</taxon>
        <taxon>Actinopterygii</taxon>
        <taxon>Neopterygii</taxon>
        <taxon>Teleostei</taxon>
        <taxon>Albuliformes</taxon>
        <taxon>Albulidae</taxon>
        <taxon>Albula</taxon>
    </lineage>
</organism>
<dbReference type="PROSITE" id="PS50035">
    <property type="entry name" value="PLD"/>
    <property type="match status" value="2"/>
</dbReference>
<sequence length="497" mass="55459">MSSPYRNLHDSYVPNRWSYSRLLTLALTAGCVVVLGALLSIPLLEKSTHDTKQKSGNHKEPTIQGKSLNCSVVAEKSRLVLVESVPLHMKYEANATFGTHLYDAWKDLLDIATKSVDVTSFYWSLTGDDISVNSSTDIPGRDILQVFEDLPLRNVTVRVATNFPPLAPHSTDLDILESKGVHVKKVNFMNLTKGVLHTKIWIVDMKHVYIGSANMDWRSLTQVKELGMVMYNCSQLAEDLHKIFQSYWVLGDQNASIPDPWPSEFDTTINREHPLVVNISGVPSRIFVAGSPPSLCPAGRTKDLDAILTVIEGAEQFVDVAVMEYFPTSRFTHHRLYWPTIEDALKRAAFERQISIRLLISCGRDTDPSMLPYLLSLNAFHQPAENISVEVKLFVVPVGNQSNIPYSRVNHNKYMVTDKVAYIGTSNWSSDYFNTTAGVGIVVSQDAPHPNSAEQVLQKQLRGVFERDWNSQFTVALADVGYSPDCAFTEGLRGASL</sequence>